<dbReference type="Gene3D" id="1.10.20.60">
    <property type="entry name" value="Glu-tRNAGln amidotransferase C subunit, N-terminal domain"/>
    <property type="match status" value="1"/>
</dbReference>
<keyword evidence="1" id="KW-0547">Nucleotide-binding</keyword>
<evidence type="ECO:0000256" key="1">
    <source>
        <dbReference type="HAMAP-Rule" id="MF_00122"/>
    </source>
</evidence>
<evidence type="ECO:0000313" key="3">
    <source>
        <dbReference type="Proteomes" id="UP000704960"/>
    </source>
</evidence>
<dbReference type="AlphaFoldDB" id="A0A933DR66"/>
<dbReference type="HAMAP" id="MF_00122">
    <property type="entry name" value="GatC"/>
    <property type="match status" value="1"/>
</dbReference>
<dbReference type="EMBL" id="JACQMJ010000003">
    <property type="protein sequence ID" value="MBI4132011.1"/>
    <property type="molecule type" value="Genomic_DNA"/>
</dbReference>
<comment type="caution">
    <text evidence="2">The sequence shown here is derived from an EMBL/GenBank/DDBJ whole genome shotgun (WGS) entry which is preliminary data.</text>
</comment>
<comment type="subunit">
    <text evidence="1">Heterotrimer of A, B and C subunits.</text>
</comment>
<dbReference type="GO" id="GO:0005524">
    <property type="term" value="F:ATP binding"/>
    <property type="evidence" value="ECO:0007669"/>
    <property type="project" value="UniProtKB-KW"/>
</dbReference>
<dbReference type="InterPro" id="IPR036113">
    <property type="entry name" value="Asp/Glu-ADT_sf_sub_c"/>
</dbReference>
<dbReference type="Pfam" id="PF02686">
    <property type="entry name" value="GatC"/>
    <property type="match status" value="1"/>
</dbReference>
<gene>
    <name evidence="1 2" type="primary">gatC</name>
    <name evidence="2" type="ORF">HY474_00065</name>
</gene>
<comment type="catalytic activity">
    <reaction evidence="1">
        <text>L-aspartyl-tRNA(Asn) + L-glutamine + ATP + H2O = L-asparaginyl-tRNA(Asn) + L-glutamate + ADP + phosphate + 2 H(+)</text>
        <dbReference type="Rhea" id="RHEA:14513"/>
        <dbReference type="Rhea" id="RHEA-COMP:9674"/>
        <dbReference type="Rhea" id="RHEA-COMP:9677"/>
        <dbReference type="ChEBI" id="CHEBI:15377"/>
        <dbReference type="ChEBI" id="CHEBI:15378"/>
        <dbReference type="ChEBI" id="CHEBI:29985"/>
        <dbReference type="ChEBI" id="CHEBI:30616"/>
        <dbReference type="ChEBI" id="CHEBI:43474"/>
        <dbReference type="ChEBI" id="CHEBI:58359"/>
        <dbReference type="ChEBI" id="CHEBI:78515"/>
        <dbReference type="ChEBI" id="CHEBI:78516"/>
        <dbReference type="ChEBI" id="CHEBI:456216"/>
    </reaction>
</comment>
<organism evidence="2 3">
    <name type="scientific">Candidatus Sungiibacteriota bacterium</name>
    <dbReference type="NCBI Taxonomy" id="2750080"/>
    <lineage>
        <taxon>Bacteria</taxon>
        <taxon>Candidatus Sungiibacteriota</taxon>
    </lineage>
</organism>
<evidence type="ECO:0000313" key="2">
    <source>
        <dbReference type="EMBL" id="MBI4132011.1"/>
    </source>
</evidence>
<sequence length="97" mass="10930">MPIDKKTLKHIAALGRLGLREPEEAKLERDLAEILAYVEKLQALETGNVEPTAQVGGLENVWREDERVAVVPHDPKLLKEAFPKKKDGFLEVEAIFE</sequence>
<reference evidence="2" key="1">
    <citation type="submission" date="2020-07" db="EMBL/GenBank/DDBJ databases">
        <title>Huge and variable diversity of episymbiotic CPR bacteria and DPANN archaea in groundwater ecosystems.</title>
        <authorList>
            <person name="He C.Y."/>
            <person name="Keren R."/>
            <person name="Whittaker M."/>
            <person name="Farag I.F."/>
            <person name="Doudna J."/>
            <person name="Cate J.H.D."/>
            <person name="Banfield J.F."/>
        </authorList>
    </citation>
    <scope>NUCLEOTIDE SEQUENCE</scope>
    <source>
        <strain evidence="2">NC_groundwater_1226_Ag_S-0.1um_59_124</strain>
    </source>
</reference>
<comment type="catalytic activity">
    <reaction evidence="1">
        <text>L-glutamyl-tRNA(Gln) + L-glutamine + ATP + H2O = L-glutaminyl-tRNA(Gln) + L-glutamate + ADP + phosphate + H(+)</text>
        <dbReference type="Rhea" id="RHEA:17521"/>
        <dbReference type="Rhea" id="RHEA-COMP:9681"/>
        <dbReference type="Rhea" id="RHEA-COMP:9684"/>
        <dbReference type="ChEBI" id="CHEBI:15377"/>
        <dbReference type="ChEBI" id="CHEBI:15378"/>
        <dbReference type="ChEBI" id="CHEBI:29985"/>
        <dbReference type="ChEBI" id="CHEBI:30616"/>
        <dbReference type="ChEBI" id="CHEBI:43474"/>
        <dbReference type="ChEBI" id="CHEBI:58359"/>
        <dbReference type="ChEBI" id="CHEBI:78520"/>
        <dbReference type="ChEBI" id="CHEBI:78521"/>
        <dbReference type="ChEBI" id="CHEBI:456216"/>
    </reaction>
</comment>
<dbReference type="InterPro" id="IPR003837">
    <property type="entry name" value="GatC"/>
</dbReference>
<dbReference type="GO" id="GO:0006450">
    <property type="term" value="P:regulation of translational fidelity"/>
    <property type="evidence" value="ECO:0007669"/>
    <property type="project" value="InterPro"/>
</dbReference>
<keyword evidence="1" id="KW-0436">Ligase</keyword>
<name>A0A933DR66_9BACT</name>
<dbReference type="GO" id="GO:0050567">
    <property type="term" value="F:glutaminyl-tRNA synthase (glutamine-hydrolyzing) activity"/>
    <property type="evidence" value="ECO:0007669"/>
    <property type="project" value="UniProtKB-UniRule"/>
</dbReference>
<dbReference type="NCBIfam" id="TIGR00135">
    <property type="entry name" value="gatC"/>
    <property type="match status" value="1"/>
</dbReference>
<accession>A0A933DR66</accession>
<keyword evidence="1" id="KW-0067">ATP-binding</keyword>
<dbReference type="GO" id="GO:0006412">
    <property type="term" value="P:translation"/>
    <property type="evidence" value="ECO:0007669"/>
    <property type="project" value="UniProtKB-UniRule"/>
</dbReference>
<protein>
    <recommendedName>
        <fullName evidence="1">Aspartyl/glutamyl-tRNA(Asn/Gln) amidotransferase subunit C</fullName>
        <shortName evidence="1">Asp/Glu-ADT subunit C</shortName>
        <ecNumber evidence="1">6.3.5.-</ecNumber>
    </recommendedName>
</protein>
<comment type="similarity">
    <text evidence="1">Belongs to the GatC family.</text>
</comment>
<keyword evidence="1" id="KW-0648">Protein biosynthesis</keyword>
<dbReference type="Proteomes" id="UP000704960">
    <property type="component" value="Unassembled WGS sequence"/>
</dbReference>
<comment type="function">
    <text evidence="1">Allows the formation of correctly charged Asn-tRNA(Asn) or Gln-tRNA(Gln) through the transamidation of misacylated Asp-tRNA(Asn) or Glu-tRNA(Gln) in organisms which lack either or both of asparaginyl-tRNA or glutaminyl-tRNA synthetases. The reaction takes place in the presence of glutamine and ATP through an activated phospho-Asp-tRNA(Asn) or phospho-Glu-tRNA(Gln).</text>
</comment>
<proteinExistence type="inferred from homology"/>
<dbReference type="SUPFAM" id="SSF141000">
    <property type="entry name" value="Glu-tRNAGln amidotransferase C subunit"/>
    <property type="match status" value="1"/>
</dbReference>
<dbReference type="EC" id="6.3.5.-" evidence="1"/>